<gene>
    <name evidence="1" type="ORF">NIES593_13655</name>
</gene>
<name>A0A1U7HF83_9CYAN</name>
<evidence type="ECO:0008006" key="3">
    <source>
        <dbReference type="Google" id="ProtNLM"/>
    </source>
</evidence>
<dbReference type="Proteomes" id="UP000186868">
    <property type="component" value="Unassembled WGS sequence"/>
</dbReference>
<proteinExistence type="predicted"/>
<dbReference type="EMBL" id="MRCB01000015">
    <property type="protein sequence ID" value="OKH22236.1"/>
    <property type="molecule type" value="Genomic_DNA"/>
</dbReference>
<dbReference type="AlphaFoldDB" id="A0A1U7HF83"/>
<keyword evidence="2" id="KW-1185">Reference proteome</keyword>
<protein>
    <recommendedName>
        <fullName evidence="3">Bacteriocin</fullName>
    </recommendedName>
</protein>
<sequence>MKILQIKEEIMSDEIAPMGGEAEELSEEELDAVAGGADIFFSSSFYEESATSIARQTTVTPEGSSSSFVFKSLHIITGAFQFIGLGLGSADDIPKIGGSDLNKKR</sequence>
<organism evidence="1 2">
    <name type="scientific">Hydrococcus rivularis NIES-593</name>
    <dbReference type="NCBI Taxonomy" id="1921803"/>
    <lineage>
        <taxon>Bacteria</taxon>
        <taxon>Bacillati</taxon>
        <taxon>Cyanobacteriota</taxon>
        <taxon>Cyanophyceae</taxon>
        <taxon>Pleurocapsales</taxon>
        <taxon>Hydrococcaceae</taxon>
        <taxon>Hydrococcus</taxon>
    </lineage>
</organism>
<comment type="caution">
    <text evidence="1">The sequence shown here is derived from an EMBL/GenBank/DDBJ whole genome shotgun (WGS) entry which is preliminary data.</text>
</comment>
<dbReference type="InterPro" id="IPR049891">
    <property type="entry name" value="CTB"/>
</dbReference>
<evidence type="ECO:0000313" key="2">
    <source>
        <dbReference type="Proteomes" id="UP000186868"/>
    </source>
</evidence>
<dbReference type="STRING" id="1921803.NIES593_13655"/>
<evidence type="ECO:0000313" key="1">
    <source>
        <dbReference type="EMBL" id="OKH22236.1"/>
    </source>
</evidence>
<reference evidence="1 2" key="1">
    <citation type="submission" date="2016-11" db="EMBL/GenBank/DDBJ databases">
        <title>Draft Genome Sequences of Nine Cyanobacterial Strains from Diverse Habitats.</title>
        <authorList>
            <person name="Zhu T."/>
            <person name="Hou S."/>
            <person name="Lu X."/>
            <person name="Hess W.R."/>
        </authorList>
    </citation>
    <scope>NUCLEOTIDE SEQUENCE [LARGE SCALE GENOMIC DNA]</scope>
    <source>
        <strain evidence="1 2">NIES-593</strain>
    </source>
</reference>
<dbReference type="NCBIfam" id="NF038167">
    <property type="entry name" value="cyan_ocin_like"/>
    <property type="match status" value="1"/>
</dbReference>
<accession>A0A1U7HF83</accession>